<evidence type="ECO:0000256" key="1">
    <source>
        <dbReference type="SAM" id="MobiDB-lite"/>
    </source>
</evidence>
<dbReference type="AlphaFoldDB" id="A0A329BGS1"/>
<comment type="caution">
    <text evidence="2">The sequence shown here is derived from an EMBL/GenBank/DDBJ whole genome shotgun (WGS) entry which is preliminary data.</text>
</comment>
<dbReference type="EMBL" id="QLTK01000033">
    <property type="protein sequence ID" value="RAS20860.1"/>
    <property type="molecule type" value="Genomic_DNA"/>
</dbReference>
<gene>
    <name evidence="2" type="ORF">BX591_13352</name>
</gene>
<reference evidence="2 3" key="1">
    <citation type="submission" date="2018-06" db="EMBL/GenBank/DDBJ databases">
        <title>Genomic Encyclopedia of Type Strains, Phase III (KMG-III): the genomes of soil and plant-associated and newly described type strains.</title>
        <authorList>
            <person name="Whitman W."/>
        </authorList>
    </citation>
    <scope>NUCLEOTIDE SEQUENCE [LARGE SCALE GENOMIC DNA]</scope>
    <source>
        <strain evidence="2 3">LMG 23644</strain>
    </source>
</reference>
<evidence type="ECO:0000313" key="3">
    <source>
        <dbReference type="Proteomes" id="UP000248918"/>
    </source>
</evidence>
<organism evidence="2 3">
    <name type="scientific">Paraburkholderia bryophila</name>
    <dbReference type="NCBI Taxonomy" id="420952"/>
    <lineage>
        <taxon>Bacteria</taxon>
        <taxon>Pseudomonadati</taxon>
        <taxon>Pseudomonadota</taxon>
        <taxon>Betaproteobacteria</taxon>
        <taxon>Burkholderiales</taxon>
        <taxon>Burkholderiaceae</taxon>
        <taxon>Paraburkholderia</taxon>
    </lineage>
</organism>
<feature type="region of interest" description="Disordered" evidence="1">
    <location>
        <begin position="12"/>
        <end position="32"/>
    </location>
</feature>
<proteinExistence type="predicted"/>
<name>A0A329BGS1_9BURK</name>
<sequence>MSLRFAALTLNEGPTMNDAGGPGKAGMRMKEQEPECVADGACLHSLIARKMPDGDS</sequence>
<evidence type="ECO:0000313" key="2">
    <source>
        <dbReference type="EMBL" id="RAS20860.1"/>
    </source>
</evidence>
<protein>
    <submittedName>
        <fullName evidence="2">Uncharacterized protein</fullName>
    </submittedName>
</protein>
<accession>A0A329BGS1</accession>
<dbReference type="Proteomes" id="UP000248918">
    <property type="component" value="Unassembled WGS sequence"/>
</dbReference>